<name>A0ABT1LWQ0_9MYCO</name>
<feature type="compositionally biased region" description="Polar residues" evidence="6">
    <location>
        <begin position="1"/>
        <end position="16"/>
    </location>
</feature>
<evidence type="ECO:0000256" key="6">
    <source>
        <dbReference type="SAM" id="MobiDB-lite"/>
    </source>
</evidence>
<evidence type="ECO:0000313" key="8">
    <source>
        <dbReference type="EMBL" id="MCP9271324.1"/>
    </source>
</evidence>
<dbReference type="PANTHER" id="PTHR45649">
    <property type="entry name" value="AMINO-ACID PERMEASE BAT1"/>
    <property type="match status" value="1"/>
</dbReference>
<feature type="transmembrane region" description="Helical" evidence="7">
    <location>
        <begin position="458"/>
        <end position="476"/>
    </location>
</feature>
<protein>
    <submittedName>
        <fullName evidence="8">Amino acid permease</fullName>
    </submittedName>
</protein>
<dbReference type="EMBL" id="JANDBD010000002">
    <property type="protein sequence ID" value="MCP9271324.1"/>
    <property type="molecule type" value="Genomic_DNA"/>
</dbReference>
<feature type="transmembrane region" description="Helical" evidence="7">
    <location>
        <begin position="41"/>
        <end position="62"/>
    </location>
</feature>
<feature type="transmembrane region" description="Helical" evidence="7">
    <location>
        <begin position="223"/>
        <end position="242"/>
    </location>
</feature>
<dbReference type="PANTHER" id="PTHR45649:SF26">
    <property type="entry name" value="OS04G0435100 PROTEIN"/>
    <property type="match status" value="1"/>
</dbReference>
<keyword evidence="3 7" id="KW-0812">Transmembrane</keyword>
<keyword evidence="9" id="KW-1185">Reference proteome</keyword>
<feature type="transmembrane region" description="Helical" evidence="7">
    <location>
        <begin position="434"/>
        <end position="452"/>
    </location>
</feature>
<evidence type="ECO:0000256" key="3">
    <source>
        <dbReference type="ARBA" id="ARBA00022692"/>
    </source>
</evidence>
<keyword evidence="2" id="KW-0813">Transport</keyword>
<evidence type="ECO:0000256" key="5">
    <source>
        <dbReference type="ARBA" id="ARBA00023136"/>
    </source>
</evidence>
<dbReference type="Pfam" id="PF13520">
    <property type="entry name" value="AA_permease_2"/>
    <property type="match status" value="1"/>
</dbReference>
<evidence type="ECO:0000313" key="9">
    <source>
        <dbReference type="Proteomes" id="UP001651690"/>
    </source>
</evidence>
<feature type="transmembrane region" description="Helical" evidence="7">
    <location>
        <begin position="147"/>
        <end position="169"/>
    </location>
</feature>
<feature type="transmembrane region" description="Helical" evidence="7">
    <location>
        <begin position="263"/>
        <end position="285"/>
    </location>
</feature>
<organism evidence="8 9">
    <name type="scientific">Mycolicibacterium arenosum</name>
    <dbReference type="NCBI Taxonomy" id="2952157"/>
    <lineage>
        <taxon>Bacteria</taxon>
        <taxon>Bacillati</taxon>
        <taxon>Actinomycetota</taxon>
        <taxon>Actinomycetes</taxon>
        <taxon>Mycobacteriales</taxon>
        <taxon>Mycobacteriaceae</taxon>
        <taxon>Mycolicibacterium</taxon>
    </lineage>
</organism>
<dbReference type="Proteomes" id="UP001651690">
    <property type="component" value="Unassembled WGS sequence"/>
</dbReference>
<dbReference type="PIRSF" id="PIRSF006060">
    <property type="entry name" value="AA_transporter"/>
    <property type="match status" value="1"/>
</dbReference>
<keyword evidence="5 7" id="KW-0472">Membrane</keyword>
<feature type="transmembrane region" description="Helical" evidence="7">
    <location>
        <begin position="68"/>
        <end position="91"/>
    </location>
</feature>
<accession>A0ABT1LWQ0</accession>
<gene>
    <name evidence="8" type="ORF">NM203_03890</name>
</gene>
<feature type="transmembrane region" description="Helical" evidence="7">
    <location>
        <begin position="388"/>
        <end position="413"/>
    </location>
</feature>
<evidence type="ECO:0000256" key="2">
    <source>
        <dbReference type="ARBA" id="ARBA00022448"/>
    </source>
</evidence>
<feature type="transmembrane region" description="Helical" evidence="7">
    <location>
        <begin position="181"/>
        <end position="203"/>
    </location>
</feature>
<feature type="transmembrane region" description="Helical" evidence="7">
    <location>
        <begin position="112"/>
        <end position="135"/>
    </location>
</feature>
<evidence type="ECO:0000256" key="7">
    <source>
        <dbReference type="SAM" id="Phobius"/>
    </source>
</evidence>
<reference evidence="8 9" key="1">
    <citation type="submission" date="2022-06" db="EMBL/GenBank/DDBJ databases">
        <title>Mycolicibacterium sp. CAU 1645 isolated from seawater.</title>
        <authorList>
            <person name="Kim W."/>
        </authorList>
    </citation>
    <scope>NUCLEOTIDE SEQUENCE [LARGE SCALE GENOMIC DNA]</scope>
    <source>
        <strain evidence="8 9">CAU 1645</strain>
    </source>
</reference>
<proteinExistence type="predicted"/>
<sequence length="495" mass="51980">MTDDQLSQRSTAPSVTSDDEELRALGYEPQLERSMGAWSSFSISISCMCVTAGVFTTYAYSLGMVGPVFVWTWLIVSIGQLLVALVLAELAGRMPISGYAYQWTSRLINSHYGWFVGWAGLMAFIPGFTGLNFGLAPVLLNRLGIEITTTSTVLVVVIVLASQLAINLAGVRIASRINNAVAFAVEIGLSIILTAILLIVGFVTNPVQNVGFLTTSSVEGGTGFTTAILLSSLLAMWVLTGFEGAADLAEETKMPTRHVPKAVIRALVFAIVVGFLMIVGLTMNIDNLAEAVGADVPVSHILETALGATGAAVFESVAIIALYAGGLANMAAASRLMFSLSRDNMLPASSALKKVSPQTKSPSAALLVVAAFSLILILVGSYGSSQAMALIVGMAALGYYAVYGLTVIAVLIASRNGSLPTKTSFDLGGYAGPVRWAALLWTIVVVLCLTVPELNHQTALTAGVFFVLAGIWYGAVLRKRINDDTAGVPQGGTIR</sequence>
<dbReference type="Gene3D" id="1.20.1740.10">
    <property type="entry name" value="Amino acid/polyamine transporter I"/>
    <property type="match status" value="1"/>
</dbReference>
<dbReference type="InterPro" id="IPR002293">
    <property type="entry name" value="AA/rel_permease1"/>
</dbReference>
<feature type="region of interest" description="Disordered" evidence="6">
    <location>
        <begin position="1"/>
        <end position="20"/>
    </location>
</feature>
<comment type="subcellular location">
    <subcellularLocation>
        <location evidence="1">Membrane</location>
        <topology evidence="1">Multi-pass membrane protein</topology>
    </subcellularLocation>
</comment>
<feature type="transmembrane region" description="Helical" evidence="7">
    <location>
        <begin position="363"/>
        <end position="382"/>
    </location>
</feature>
<feature type="transmembrane region" description="Helical" evidence="7">
    <location>
        <begin position="305"/>
        <end position="332"/>
    </location>
</feature>
<comment type="caution">
    <text evidence="8">The sequence shown here is derived from an EMBL/GenBank/DDBJ whole genome shotgun (WGS) entry which is preliminary data.</text>
</comment>
<keyword evidence="4 7" id="KW-1133">Transmembrane helix</keyword>
<evidence type="ECO:0000256" key="4">
    <source>
        <dbReference type="ARBA" id="ARBA00022989"/>
    </source>
</evidence>
<evidence type="ECO:0000256" key="1">
    <source>
        <dbReference type="ARBA" id="ARBA00004141"/>
    </source>
</evidence>
<dbReference type="RefSeq" id="WP_255058365.1">
    <property type="nucleotide sequence ID" value="NZ_JANDBD010000002.1"/>
</dbReference>